<name>A0A2T3YQ63_TRIA4</name>
<proteinExistence type="predicted"/>
<evidence type="ECO:0000256" key="1">
    <source>
        <dbReference type="SAM" id="MobiDB-lite"/>
    </source>
</evidence>
<feature type="region of interest" description="Disordered" evidence="1">
    <location>
        <begin position="32"/>
        <end position="53"/>
    </location>
</feature>
<dbReference type="EMBL" id="KZ679326">
    <property type="protein sequence ID" value="PTB34710.1"/>
    <property type="molecule type" value="Genomic_DNA"/>
</dbReference>
<organism evidence="2 3">
    <name type="scientific">Trichoderma asperellum (strain ATCC 204424 / CBS 433.97 / NBRC 101777)</name>
    <dbReference type="NCBI Taxonomy" id="1042311"/>
    <lineage>
        <taxon>Eukaryota</taxon>
        <taxon>Fungi</taxon>
        <taxon>Dikarya</taxon>
        <taxon>Ascomycota</taxon>
        <taxon>Pezizomycotina</taxon>
        <taxon>Sordariomycetes</taxon>
        <taxon>Hypocreomycetidae</taxon>
        <taxon>Hypocreales</taxon>
        <taxon>Hypocreaceae</taxon>
        <taxon>Trichoderma</taxon>
    </lineage>
</organism>
<gene>
    <name evidence="2" type="ORF">M441DRAFT_32568</name>
</gene>
<accession>A0A2T3YQ63</accession>
<dbReference type="Proteomes" id="UP000240493">
    <property type="component" value="Unassembled WGS sequence"/>
</dbReference>
<reference evidence="2 3" key="1">
    <citation type="submission" date="2016-07" db="EMBL/GenBank/DDBJ databases">
        <title>Multiple horizontal gene transfer events from other fungi enriched the ability of initially mycotrophic Trichoderma (Ascomycota) to feed on dead plant biomass.</title>
        <authorList>
            <consortium name="DOE Joint Genome Institute"/>
            <person name="Aerts A."/>
            <person name="Atanasova L."/>
            <person name="Chenthamara K."/>
            <person name="Zhang J."/>
            <person name="Grujic M."/>
            <person name="Henrissat B."/>
            <person name="Kuo A."/>
            <person name="Salamov A."/>
            <person name="Lipzen A."/>
            <person name="Labutti K."/>
            <person name="Barry K."/>
            <person name="Miao Y."/>
            <person name="Rahimi M.J."/>
            <person name="Shen Q."/>
            <person name="Grigoriev I.V."/>
            <person name="Kubicek C.P."/>
            <person name="Druzhinina I.S."/>
        </authorList>
    </citation>
    <scope>NUCLEOTIDE SEQUENCE [LARGE SCALE GENOMIC DNA]</scope>
    <source>
        <strain evidence="2 3">CBS 433.97</strain>
    </source>
</reference>
<sequence length="53" mass="5984">MFPDAQQQVCLYYVNANVHAKITLQATETALEATADPSNKEEEDYSKEHLKKA</sequence>
<dbReference type="AlphaFoldDB" id="A0A2T3YQ63"/>
<protein>
    <submittedName>
        <fullName evidence="2">Uncharacterized protein</fullName>
    </submittedName>
</protein>
<evidence type="ECO:0000313" key="2">
    <source>
        <dbReference type="EMBL" id="PTB34710.1"/>
    </source>
</evidence>
<evidence type="ECO:0000313" key="3">
    <source>
        <dbReference type="Proteomes" id="UP000240493"/>
    </source>
</evidence>
<keyword evidence="3" id="KW-1185">Reference proteome</keyword>